<dbReference type="RefSeq" id="WP_235055386.1">
    <property type="nucleotide sequence ID" value="NZ_JAKFHA010000018.1"/>
</dbReference>
<dbReference type="AlphaFoldDB" id="A0AA41Q3U3"/>
<evidence type="ECO:0000313" key="2">
    <source>
        <dbReference type="Proteomes" id="UP001165378"/>
    </source>
</evidence>
<protein>
    <submittedName>
        <fullName evidence="1">Uncharacterized protein</fullName>
    </submittedName>
</protein>
<proteinExistence type="predicted"/>
<reference evidence="1" key="1">
    <citation type="submission" date="2022-01" db="EMBL/GenBank/DDBJ databases">
        <title>Genome-Based Taxonomic Classification of the Phylum Actinobacteria.</title>
        <authorList>
            <person name="Gao Y."/>
        </authorList>
    </citation>
    <scope>NUCLEOTIDE SEQUENCE</scope>
    <source>
        <strain evidence="1">KLBMP 8922</strain>
    </source>
</reference>
<keyword evidence="2" id="KW-1185">Reference proteome</keyword>
<accession>A0AA41Q3U3</accession>
<gene>
    <name evidence="1" type="ORF">LZ495_26365</name>
</gene>
<comment type="caution">
    <text evidence="1">The sequence shown here is derived from an EMBL/GenBank/DDBJ whole genome shotgun (WGS) entry which is preliminary data.</text>
</comment>
<name>A0AA41Q3U3_9ACTN</name>
<organism evidence="1 2">
    <name type="scientific">Yinghuangia soli</name>
    <dbReference type="NCBI Taxonomy" id="2908204"/>
    <lineage>
        <taxon>Bacteria</taxon>
        <taxon>Bacillati</taxon>
        <taxon>Actinomycetota</taxon>
        <taxon>Actinomycetes</taxon>
        <taxon>Kitasatosporales</taxon>
        <taxon>Streptomycetaceae</taxon>
        <taxon>Yinghuangia</taxon>
    </lineage>
</organism>
<sequence>MGASGWSYTTPYVDDPATSLRLLREQTFAAYDFSDVEEWGCPVPASLDDLYDQVYGEYLGTEGTHSILDVDTFLAEDAAPNIRFGDHGVLRLWPKAKVTEVFGTGEPTGADVEAFDFLELSAADPSLTKWNGRCIVLYRDGHPHELFIWGRSGD</sequence>
<dbReference type="Proteomes" id="UP001165378">
    <property type="component" value="Unassembled WGS sequence"/>
</dbReference>
<evidence type="ECO:0000313" key="1">
    <source>
        <dbReference type="EMBL" id="MCF2530722.1"/>
    </source>
</evidence>
<dbReference type="EMBL" id="JAKFHA010000018">
    <property type="protein sequence ID" value="MCF2530722.1"/>
    <property type="molecule type" value="Genomic_DNA"/>
</dbReference>